<feature type="chain" id="PRO_5045816098" evidence="1">
    <location>
        <begin position="19"/>
        <end position="179"/>
    </location>
</feature>
<gene>
    <name evidence="3" type="ORF">HIV01_004565</name>
</gene>
<dbReference type="InterPro" id="IPR025411">
    <property type="entry name" value="DUF4136"/>
</dbReference>
<organism evidence="3 4">
    <name type="scientific">Lysobacter arenosi</name>
    <dbReference type="NCBI Taxonomy" id="2795387"/>
    <lineage>
        <taxon>Bacteria</taxon>
        <taxon>Pseudomonadati</taxon>
        <taxon>Pseudomonadota</taxon>
        <taxon>Gammaproteobacteria</taxon>
        <taxon>Lysobacterales</taxon>
        <taxon>Lysobacteraceae</taxon>
        <taxon>Lysobacter</taxon>
    </lineage>
</organism>
<evidence type="ECO:0000259" key="2">
    <source>
        <dbReference type="Pfam" id="PF13590"/>
    </source>
</evidence>
<keyword evidence="1" id="KW-0732">Signal</keyword>
<accession>A0ABX7RCA6</accession>
<dbReference type="RefSeq" id="WP_200605159.1">
    <property type="nucleotide sequence ID" value="NZ_CP071517.1"/>
</dbReference>
<dbReference type="EMBL" id="CP071517">
    <property type="protein sequence ID" value="QSX75800.1"/>
    <property type="molecule type" value="Genomic_DNA"/>
</dbReference>
<evidence type="ECO:0000313" key="4">
    <source>
        <dbReference type="Proteomes" id="UP000663400"/>
    </source>
</evidence>
<keyword evidence="4" id="KW-1185">Reference proteome</keyword>
<reference evidence="3 4" key="1">
    <citation type="submission" date="2021-02" db="EMBL/GenBank/DDBJ databases">
        <title>Lysobacter arenosi sp. nov., isolated from soil of gangwondo yeongwol, south Korea.</title>
        <authorList>
            <person name="Kim K.R."/>
            <person name="Kim K.H."/>
            <person name="Jeon C.O."/>
        </authorList>
    </citation>
    <scope>NUCLEOTIDE SEQUENCE [LARGE SCALE GENOMIC DNA]</scope>
    <source>
        <strain evidence="3 4">R7</strain>
    </source>
</reference>
<evidence type="ECO:0000313" key="3">
    <source>
        <dbReference type="EMBL" id="QSX75800.1"/>
    </source>
</evidence>
<dbReference type="Pfam" id="PF13590">
    <property type="entry name" value="DUF4136"/>
    <property type="match status" value="1"/>
</dbReference>
<feature type="domain" description="DUF4136" evidence="2">
    <location>
        <begin position="23"/>
        <end position="173"/>
    </location>
</feature>
<protein>
    <submittedName>
        <fullName evidence="3">DUF4136 domain-containing protein</fullName>
    </submittedName>
</protein>
<name>A0ABX7RCA6_9GAMM</name>
<feature type="signal peptide" evidence="1">
    <location>
        <begin position="1"/>
        <end position="18"/>
    </location>
</feature>
<sequence>MKQLALGMLLATMLGGCATSPTVTTDHDPAAQFGSYQTYAWLKKPEANSPLIQQRIVSAVDAKLQARGWRQAAESSADVVLVANVATTQKQSIDTFYNGPAWGGWGWGGMGMGSASTTVRTYDVGTLIVDMFDTKTKQAVWRGTASATVPSSVEKANTLVQAGVDKMFATFPPGSAPAK</sequence>
<evidence type="ECO:0000256" key="1">
    <source>
        <dbReference type="SAM" id="SignalP"/>
    </source>
</evidence>
<dbReference type="Proteomes" id="UP000663400">
    <property type="component" value="Chromosome"/>
</dbReference>
<dbReference type="PROSITE" id="PS51257">
    <property type="entry name" value="PROKAR_LIPOPROTEIN"/>
    <property type="match status" value="1"/>
</dbReference>
<proteinExistence type="predicted"/>
<dbReference type="Gene3D" id="3.30.160.670">
    <property type="match status" value="1"/>
</dbReference>